<gene>
    <name evidence="5" type="primary">LOC105365793</name>
</gene>
<keyword evidence="2" id="KW-0732">Signal</keyword>
<sequence>MRYLINILTGLLLLLVHRAFSWDTPRPAVPGQFPFQVSFEWHNLPISPIRHLCGGAILTEFWIISSGYCLTRVQVGILYIKLGRHDIAADDAAVQTHQIIKTVVNPKYPGAQEFRSFVPHDLALVKVAPVITFNSRIQPLKLPKKNTLFKSQRLEYNMVMSGWGSTAYLIIENHPTVLMTVQLPIISNKVCVTSLNQFYHNMHLDETQMCTRPINGAISACIGDYGGPLIQYNADNVPILIGIQSWGTANCNQNHVPPVYTRVSSHIKWIKETLKANE</sequence>
<evidence type="ECO:0000313" key="5">
    <source>
        <dbReference type="RefSeq" id="XP_011502348.1"/>
    </source>
</evidence>
<dbReference type="InterPro" id="IPR043504">
    <property type="entry name" value="Peptidase_S1_PA_chymotrypsin"/>
</dbReference>
<feature type="signal peptide" evidence="2">
    <location>
        <begin position="1"/>
        <end position="21"/>
    </location>
</feature>
<dbReference type="Proteomes" id="UP000695007">
    <property type="component" value="Unplaced"/>
</dbReference>
<reference evidence="5" key="1">
    <citation type="submission" date="2025-08" db="UniProtKB">
        <authorList>
            <consortium name="RefSeq"/>
        </authorList>
    </citation>
    <scope>IDENTIFICATION</scope>
</reference>
<proteinExistence type="predicted"/>
<feature type="domain" description="Peptidase S1" evidence="3">
    <location>
        <begin position="7"/>
        <end position="275"/>
    </location>
</feature>
<dbReference type="KEGG" id="csol:105365793"/>
<protein>
    <submittedName>
        <fullName evidence="5">Trypsin-like</fullName>
    </submittedName>
</protein>
<dbReference type="Pfam" id="PF00089">
    <property type="entry name" value="Trypsin"/>
    <property type="match status" value="1"/>
</dbReference>
<dbReference type="InterPro" id="IPR001314">
    <property type="entry name" value="Peptidase_S1A"/>
</dbReference>
<dbReference type="GeneID" id="105365793"/>
<dbReference type="RefSeq" id="XP_011502348.1">
    <property type="nucleotide sequence ID" value="XM_011504046.1"/>
</dbReference>
<evidence type="ECO:0000313" key="4">
    <source>
        <dbReference type="Proteomes" id="UP000695007"/>
    </source>
</evidence>
<name>A0AAJ7DZQ2_9HYME</name>
<dbReference type="GO" id="GO:0006508">
    <property type="term" value="P:proteolysis"/>
    <property type="evidence" value="ECO:0007669"/>
    <property type="project" value="InterPro"/>
</dbReference>
<keyword evidence="1" id="KW-1015">Disulfide bond</keyword>
<evidence type="ECO:0000256" key="2">
    <source>
        <dbReference type="SAM" id="SignalP"/>
    </source>
</evidence>
<evidence type="ECO:0000259" key="3">
    <source>
        <dbReference type="PROSITE" id="PS50240"/>
    </source>
</evidence>
<accession>A0AAJ7DZQ2</accession>
<dbReference type="PANTHER" id="PTHR24253">
    <property type="entry name" value="TRANSMEMBRANE PROTEASE SERINE"/>
    <property type="match status" value="1"/>
</dbReference>
<dbReference type="SMART" id="SM00020">
    <property type="entry name" value="Tryp_SPc"/>
    <property type="match status" value="1"/>
</dbReference>
<dbReference type="PRINTS" id="PR00722">
    <property type="entry name" value="CHYMOTRYPSIN"/>
</dbReference>
<evidence type="ECO:0000256" key="1">
    <source>
        <dbReference type="ARBA" id="ARBA00023157"/>
    </source>
</evidence>
<dbReference type="PROSITE" id="PS50240">
    <property type="entry name" value="TRYPSIN_DOM"/>
    <property type="match status" value="1"/>
</dbReference>
<dbReference type="AlphaFoldDB" id="A0AAJ7DZQ2"/>
<dbReference type="Gene3D" id="2.40.10.10">
    <property type="entry name" value="Trypsin-like serine proteases"/>
    <property type="match status" value="1"/>
</dbReference>
<dbReference type="SUPFAM" id="SSF50494">
    <property type="entry name" value="Trypsin-like serine proteases"/>
    <property type="match status" value="1"/>
</dbReference>
<dbReference type="CDD" id="cd00190">
    <property type="entry name" value="Tryp_SPc"/>
    <property type="match status" value="1"/>
</dbReference>
<dbReference type="InterPro" id="IPR009003">
    <property type="entry name" value="Peptidase_S1_PA"/>
</dbReference>
<organism evidence="4 5">
    <name type="scientific">Ceratosolen solmsi marchali</name>
    <dbReference type="NCBI Taxonomy" id="326594"/>
    <lineage>
        <taxon>Eukaryota</taxon>
        <taxon>Metazoa</taxon>
        <taxon>Ecdysozoa</taxon>
        <taxon>Arthropoda</taxon>
        <taxon>Hexapoda</taxon>
        <taxon>Insecta</taxon>
        <taxon>Pterygota</taxon>
        <taxon>Neoptera</taxon>
        <taxon>Endopterygota</taxon>
        <taxon>Hymenoptera</taxon>
        <taxon>Apocrita</taxon>
        <taxon>Proctotrupomorpha</taxon>
        <taxon>Chalcidoidea</taxon>
        <taxon>Agaonidae</taxon>
        <taxon>Agaoninae</taxon>
        <taxon>Ceratosolen</taxon>
    </lineage>
</organism>
<dbReference type="GO" id="GO:0004252">
    <property type="term" value="F:serine-type endopeptidase activity"/>
    <property type="evidence" value="ECO:0007669"/>
    <property type="project" value="InterPro"/>
</dbReference>
<keyword evidence="4" id="KW-1185">Reference proteome</keyword>
<feature type="chain" id="PRO_5042555220" evidence="2">
    <location>
        <begin position="22"/>
        <end position="278"/>
    </location>
</feature>
<dbReference type="InterPro" id="IPR001254">
    <property type="entry name" value="Trypsin_dom"/>
</dbReference>